<dbReference type="OrthoDB" id="515801at2759"/>
<accession>A0A2P6TRC7</accession>
<proteinExistence type="predicted"/>
<feature type="region of interest" description="Disordered" evidence="1">
    <location>
        <begin position="1"/>
        <end position="62"/>
    </location>
</feature>
<dbReference type="AlphaFoldDB" id="A0A2P6TRC7"/>
<protein>
    <submittedName>
        <fullName evidence="2">Uncharacterized protein</fullName>
    </submittedName>
</protein>
<evidence type="ECO:0000256" key="1">
    <source>
        <dbReference type="SAM" id="MobiDB-lite"/>
    </source>
</evidence>
<evidence type="ECO:0000313" key="3">
    <source>
        <dbReference type="Proteomes" id="UP000239899"/>
    </source>
</evidence>
<keyword evidence="3" id="KW-1185">Reference proteome</keyword>
<dbReference type="Proteomes" id="UP000239899">
    <property type="component" value="Unassembled WGS sequence"/>
</dbReference>
<sequence>MEGPLGPEVVGDSQEGQLEFLAAAMTSPLPEQQQAGRPGTHSEPETDGASPPPTARSPAGAAFAAECRRQGAEPHPQLLASLNRLEPEALAPLTLHQRPGEGGAVLNAPPDAAAQHVEALLALACMRPATGPPDSQAASQAGEPPSHYLRTVHLDLSGHELSLEQLQDLLMEAPWRLRQCLMWQGLVLADCKLQPEALSLLESWEVMRLMGHLKRLVLADNPLLGRDPAAPEQCLGPLDIEWLEGRLLQAAPLDLLDLRRTGFGNDAYTCLLWQLVHYSPTAPICEEHGGCRASLRCLKLGPPADQPHFGEEAVACLQKVLQVLPHLEAVEVLGLSPEATGALLPAWQEALQQRGQEGCTIAGEGGALRFARVADGEGGVAAERLPTEHVPLQALPPQHVELDDELPLGTAGAAGEVQQRRGRGGGSRSAAEPMYQDSQGDYSQDDEYESEGLAPSDSREEDSGSEGTELNAYRTPVGRRAGPTAAEQPARRVGASGIAGDHFSHIADDDKAAQQYKKLLKDRLEELKKRSPREHATAKGLSKAWSMAEYSFDRRRWKNPPANPDSMVTLNAFLRLNEILERNGLDYPFPPMPADKRQEVLAWRAAEQAKEAATQAQAARQAQQQAEAEPGGRHKKLRRAGEVEQDALRDEMEDGSPPVATLGTQRHKRKQQQVLLSDSESDDGADEEDGSEDSRPLALRAQQRAALRTPVARLALDSEDSPPHEQQQQQPKKQRPGTSSNAGEQQQQQQQQQLSQAPGQGGSTAAALAFTESPQSAHAAPAAYRASQLAAVAAAEAEAAVEAAVQQLRLGPSGAEPQAAAAAPVAAAAAAEMAAMPDVERQQRGADAAGRQGYVTLVGDDGVVYVPDSEDEE</sequence>
<organism evidence="2 3">
    <name type="scientific">Chlorella sorokiniana</name>
    <name type="common">Freshwater green alga</name>
    <dbReference type="NCBI Taxonomy" id="3076"/>
    <lineage>
        <taxon>Eukaryota</taxon>
        <taxon>Viridiplantae</taxon>
        <taxon>Chlorophyta</taxon>
        <taxon>core chlorophytes</taxon>
        <taxon>Trebouxiophyceae</taxon>
        <taxon>Chlorellales</taxon>
        <taxon>Chlorellaceae</taxon>
        <taxon>Chlorella clade</taxon>
        <taxon>Chlorella</taxon>
    </lineage>
</organism>
<dbReference type="SUPFAM" id="SSF52047">
    <property type="entry name" value="RNI-like"/>
    <property type="match status" value="1"/>
</dbReference>
<reference evidence="2 3" key="1">
    <citation type="journal article" date="2018" name="Plant J.">
        <title>Genome sequences of Chlorella sorokiniana UTEX 1602 and Micractinium conductrix SAG 241.80: implications to maltose excretion by a green alga.</title>
        <authorList>
            <person name="Arriola M.B."/>
            <person name="Velmurugan N."/>
            <person name="Zhang Y."/>
            <person name="Plunkett M.H."/>
            <person name="Hondzo H."/>
            <person name="Barney B.M."/>
        </authorList>
    </citation>
    <scope>NUCLEOTIDE SEQUENCE [LARGE SCALE GENOMIC DNA]</scope>
    <source>
        <strain evidence="3">UTEX 1602</strain>
    </source>
</reference>
<feature type="compositionally biased region" description="Low complexity" evidence="1">
    <location>
        <begin position="611"/>
        <end position="629"/>
    </location>
</feature>
<feature type="compositionally biased region" description="Acidic residues" evidence="1">
    <location>
        <begin position="679"/>
        <end position="691"/>
    </location>
</feature>
<feature type="region of interest" description="Disordered" evidence="1">
    <location>
        <begin position="412"/>
        <end position="492"/>
    </location>
</feature>
<feature type="region of interest" description="Disordered" evidence="1">
    <location>
        <begin position="610"/>
        <end position="785"/>
    </location>
</feature>
<gene>
    <name evidence="2" type="ORF">C2E21_4838</name>
</gene>
<feature type="compositionally biased region" description="Low complexity" evidence="1">
    <location>
        <begin position="428"/>
        <end position="442"/>
    </location>
</feature>
<comment type="caution">
    <text evidence="2">The sequence shown here is derived from an EMBL/GenBank/DDBJ whole genome shotgun (WGS) entry which is preliminary data.</text>
</comment>
<feature type="compositionally biased region" description="Low complexity" evidence="1">
    <location>
        <begin position="697"/>
        <end position="708"/>
    </location>
</feature>
<name>A0A2P6TRC7_CHLSO</name>
<dbReference type="EMBL" id="LHPG02000008">
    <property type="protein sequence ID" value="PRW56615.1"/>
    <property type="molecule type" value="Genomic_DNA"/>
</dbReference>
<evidence type="ECO:0000313" key="2">
    <source>
        <dbReference type="EMBL" id="PRW56615.1"/>
    </source>
</evidence>
<feature type="compositionally biased region" description="Basic and acidic residues" evidence="1">
    <location>
        <begin position="639"/>
        <end position="650"/>
    </location>
</feature>